<evidence type="ECO:0000256" key="4">
    <source>
        <dbReference type="PIRSR" id="PIRSR625705-1"/>
    </source>
</evidence>
<keyword evidence="2 8" id="KW-0378">Hydrolase</keyword>
<dbReference type="SUPFAM" id="SSF48208">
    <property type="entry name" value="Six-hairpin glycosidases"/>
    <property type="match status" value="1"/>
</dbReference>
<dbReference type="Gene3D" id="1.50.10.10">
    <property type="match status" value="1"/>
</dbReference>
<sequence>MVKRWITILMLTGTASAQLNQRLGLLRGNLVVTARRYEGADMVREDTLYPSRNQALQLTLHVRDVPGAIDITASCKARTAIPATAVAVSFNFAGWDRSNYVLVPASVYNGNRYRAIGNGYNPQYPRDMYYNPHVQLTISNNPRLALDNGQSSCIELQTGNAATPALCFFSPRLKKGCIILTTQGTRVGYNGLTVAENARQDSCSFQVSAPALRKLAAGFGDFHPSGDKAPDWAEGDSLTLRFRVFVFDARDIPALLRKFLQVRKSLTGPNQPRNLLPKSQQFAWGTDISRGLWSENPAGNYYLPENNRDFQLGWVGGLMNTYPLLALDSPLERERVGQEMDFVVNKLQGRSGFFYGGITADGQIIPEKMSPDYPAIQAMVRKNGDALFWMIKHLALLRAQGHGPFIKKEWEASARKLAQAFVRTWKRYGQFGQYIVPDNGDIAVFNSAAGAIAPAGLVLAYDYFKDPEFLAVAKAAAAYYYERDVVKQGLTGGNCGDISQDADSESAFGFLESLMALYHATGDPLWLKRAETEAALCSTWTLSYDEQFPPRSDIGRLGAHMAGAVFASIQNKHAAPGTCTSSDDELFKLYRATGNQLYADLIRDIQHAASEAVNRPGHLTTHNLTGSSMERIQPSDAEGRGATGNFINTRNTWTETDGVLMAMELPGVYLQTDTKRIEVFDHVSAKILPGDDLLLENPTVYDAFVSVMAETSRQAAVPMGYTAFLHWPVVKVKAGGRTVVHVSTDGRLSDVRFANAKPFVIPGIQEWSGDFGHFHIGGGSAIVLDPAGTDRLQTAARVLQGDLKIPVRVGKPSTGDIWLSLDATDTTLGREGYLMDVTPSVLRISARNPQGLFWGTRTLLQVLEQDSLHRRFPCGVVRDFPKYAIRGFMLDAGRKFFPMDVLKQYVKFMAYYKMNDFHIHLNDDGFHAKGGSWDSTYAAFRLECETYPALTARDGSYTKKEFREFEAFAHSYGVNIVPEIDVPAHSLAFTRMRPEIGSKQYGMDHLDLDNPVTYRVIDSIFTEYLAGPDPVFSGPDVHIGTDEYNKKAAEQFRAFSDHYIRLVQGYGKRVRLWGALTHAAGVTPVTSKGVTMNVWYNGYADPREMEKLGYDIISTPDDWVYIVPGANYYHDYLDTAKLYNEWEPIQVGDVRFPEGDPQIKGGSFAVWNDKIGSGITLQDIHNRVFPAMRVLAQKMWRGTDTTMSFAAFCEGARYIGLAFAPANAFRY</sequence>
<feature type="compositionally biased region" description="Polar residues" evidence="5">
    <location>
        <begin position="620"/>
        <end position="630"/>
    </location>
</feature>
<proteinExistence type="inferred from homology"/>
<dbReference type="PRINTS" id="PR00738">
    <property type="entry name" value="GLHYDRLASE20"/>
</dbReference>
<evidence type="ECO:0000313" key="9">
    <source>
        <dbReference type="Proteomes" id="UP000294498"/>
    </source>
</evidence>
<dbReference type="OrthoDB" id="1381994at2"/>
<protein>
    <submittedName>
        <fullName evidence="8">Glycosyl hydrolase family 20</fullName>
    </submittedName>
</protein>
<accession>A0A4R8DFP6</accession>
<evidence type="ECO:0000313" key="8">
    <source>
        <dbReference type="EMBL" id="TDW95916.1"/>
    </source>
</evidence>
<dbReference type="Pfam" id="PF02838">
    <property type="entry name" value="Glyco_hydro_20b"/>
    <property type="match status" value="1"/>
</dbReference>
<dbReference type="InterPro" id="IPR017853">
    <property type="entry name" value="GH"/>
</dbReference>
<organism evidence="8 9">
    <name type="scientific">Dinghuibacter silviterrae</name>
    <dbReference type="NCBI Taxonomy" id="1539049"/>
    <lineage>
        <taxon>Bacteria</taxon>
        <taxon>Pseudomonadati</taxon>
        <taxon>Bacteroidota</taxon>
        <taxon>Chitinophagia</taxon>
        <taxon>Chitinophagales</taxon>
        <taxon>Chitinophagaceae</taxon>
        <taxon>Dinghuibacter</taxon>
    </lineage>
</organism>
<dbReference type="EMBL" id="SODV01000002">
    <property type="protein sequence ID" value="TDW95916.1"/>
    <property type="molecule type" value="Genomic_DNA"/>
</dbReference>
<evidence type="ECO:0000259" key="6">
    <source>
        <dbReference type="Pfam" id="PF00728"/>
    </source>
</evidence>
<evidence type="ECO:0000259" key="7">
    <source>
        <dbReference type="Pfam" id="PF02838"/>
    </source>
</evidence>
<feature type="domain" description="Beta-hexosaminidase bacterial type N-terminal" evidence="7">
    <location>
        <begin position="758"/>
        <end position="879"/>
    </location>
</feature>
<dbReference type="SUPFAM" id="SSF55545">
    <property type="entry name" value="beta-N-acetylhexosaminidase-like domain"/>
    <property type="match status" value="1"/>
</dbReference>
<dbReference type="GO" id="GO:0005975">
    <property type="term" value="P:carbohydrate metabolic process"/>
    <property type="evidence" value="ECO:0007669"/>
    <property type="project" value="InterPro"/>
</dbReference>
<dbReference type="InterPro" id="IPR025705">
    <property type="entry name" value="Beta_hexosaminidase_sua/sub"/>
</dbReference>
<evidence type="ECO:0000256" key="3">
    <source>
        <dbReference type="ARBA" id="ARBA00023295"/>
    </source>
</evidence>
<dbReference type="Pfam" id="PF00728">
    <property type="entry name" value="Glyco_hydro_20"/>
    <property type="match status" value="1"/>
</dbReference>
<dbReference type="InterPro" id="IPR052764">
    <property type="entry name" value="GH20_Enzymes"/>
</dbReference>
<dbReference type="Gene3D" id="3.20.20.80">
    <property type="entry name" value="Glycosidases"/>
    <property type="match status" value="1"/>
</dbReference>
<dbReference type="InterPro" id="IPR015882">
    <property type="entry name" value="HEX_bac_N"/>
</dbReference>
<reference evidence="8 9" key="1">
    <citation type="submission" date="2019-03" db="EMBL/GenBank/DDBJ databases">
        <title>Genomic Encyclopedia of Type Strains, Phase IV (KMG-IV): sequencing the most valuable type-strain genomes for metagenomic binning, comparative biology and taxonomic classification.</title>
        <authorList>
            <person name="Goeker M."/>
        </authorList>
    </citation>
    <scope>NUCLEOTIDE SEQUENCE [LARGE SCALE GENOMIC DNA]</scope>
    <source>
        <strain evidence="8 9">DSM 100059</strain>
    </source>
</reference>
<comment type="similarity">
    <text evidence="1">Belongs to the glycosyl hydrolase 20 family.</text>
</comment>
<dbReference type="InterPro" id="IPR012341">
    <property type="entry name" value="6hp_glycosidase-like_sf"/>
</dbReference>
<dbReference type="PANTHER" id="PTHR43678">
    <property type="entry name" value="PUTATIVE (AFU_ORTHOLOGUE AFUA_2G00640)-RELATED"/>
    <property type="match status" value="1"/>
</dbReference>
<keyword evidence="3" id="KW-0326">Glycosidase</keyword>
<feature type="active site" description="Proton donor" evidence="4">
    <location>
        <position position="1043"/>
    </location>
</feature>
<dbReference type="CDD" id="cd06564">
    <property type="entry name" value="GH20_DspB_LnbB-like"/>
    <property type="match status" value="1"/>
</dbReference>
<comment type="caution">
    <text evidence="8">The sequence shown here is derived from an EMBL/GenBank/DDBJ whole genome shotgun (WGS) entry which is preliminary data.</text>
</comment>
<dbReference type="AlphaFoldDB" id="A0A4R8DFP6"/>
<dbReference type="SUPFAM" id="SSF51445">
    <property type="entry name" value="(Trans)glycosidases"/>
    <property type="match status" value="1"/>
</dbReference>
<dbReference type="InterPro" id="IPR015883">
    <property type="entry name" value="Glyco_hydro_20_cat"/>
</dbReference>
<evidence type="ECO:0000256" key="2">
    <source>
        <dbReference type="ARBA" id="ARBA00022801"/>
    </source>
</evidence>
<feature type="region of interest" description="Disordered" evidence="5">
    <location>
        <begin position="616"/>
        <end position="644"/>
    </location>
</feature>
<feature type="domain" description="Glycoside hydrolase family 20 catalytic" evidence="6">
    <location>
        <begin position="883"/>
        <end position="1198"/>
    </location>
</feature>
<dbReference type="Proteomes" id="UP000294498">
    <property type="component" value="Unassembled WGS sequence"/>
</dbReference>
<dbReference type="PANTHER" id="PTHR43678:SF1">
    <property type="entry name" value="BETA-N-ACETYLHEXOSAMINIDASE"/>
    <property type="match status" value="1"/>
</dbReference>
<name>A0A4R8DFP6_9BACT</name>
<evidence type="ECO:0000256" key="1">
    <source>
        <dbReference type="ARBA" id="ARBA00006285"/>
    </source>
</evidence>
<keyword evidence="9" id="KW-1185">Reference proteome</keyword>
<dbReference type="InterPro" id="IPR008928">
    <property type="entry name" value="6-hairpin_glycosidase_sf"/>
</dbReference>
<dbReference type="InterPro" id="IPR029018">
    <property type="entry name" value="Hex-like_dom2"/>
</dbReference>
<dbReference type="GO" id="GO:0004563">
    <property type="term" value="F:beta-N-acetylhexosaminidase activity"/>
    <property type="evidence" value="ECO:0007669"/>
    <property type="project" value="InterPro"/>
</dbReference>
<evidence type="ECO:0000256" key="5">
    <source>
        <dbReference type="SAM" id="MobiDB-lite"/>
    </source>
</evidence>
<dbReference type="Gene3D" id="3.30.379.10">
    <property type="entry name" value="Chitobiase/beta-hexosaminidase domain 2-like"/>
    <property type="match status" value="1"/>
</dbReference>
<gene>
    <name evidence="8" type="ORF">EDB95_3737</name>
</gene>